<dbReference type="EMBL" id="QQAY01000001">
    <property type="protein sequence ID" value="RDI47755.1"/>
    <property type="molecule type" value="Genomic_DNA"/>
</dbReference>
<dbReference type="PIRSF" id="PIRSF012526">
    <property type="entry name" value="CYTH_UCP012526"/>
    <property type="match status" value="1"/>
</dbReference>
<accession>A0A370GVP8</accession>
<dbReference type="Proteomes" id="UP000255326">
    <property type="component" value="Unassembled WGS sequence"/>
</dbReference>
<name>A0A370GVP8_9BACI</name>
<evidence type="ECO:0000259" key="1">
    <source>
        <dbReference type="PROSITE" id="PS51707"/>
    </source>
</evidence>
<dbReference type="Pfam" id="PF01928">
    <property type="entry name" value="CYTH"/>
    <property type="match status" value="1"/>
</dbReference>
<gene>
    <name evidence="2" type="ORF">DFR59_101418</name>
</gene>
<dbReference type="InterPro" id="IPR009195">
    <property type="entry name" value="Uncharacterised_YjbK"/>
</dbReference>
<dbReference type="InterPro" id="IPR023577">
    <property type="entry name" value="CYTH_domain"/>
</dbReference>
<dbReference type="Gene3D" id="2.40.320.10">
    <property type="entry name" value="Hypothetical Protein Pfu-838710-001"/>
    <property type="match status" value="1"/>
</dbReference>
<dbReference type="SUPFAM" id="SSF55154">
    <property type="entry name" value="CYTH-like phosphatases"/>
    <property type="match status" value="1"/>
</dbReference>
<feature type="domain" description="CYTH" evidence="1">
    <location>
        <begin position="4"/>
        <end position="192"/>
    </location>
</feature>
<dbReference type="RefSeq" id="WP_114743958.1">
    <property type="nucleotide sequence ID" value="NZ_QQAY01000001.1"/>
</dbReference>
<dbReference type="AlphaFoldDB" id="A0A370GVP8"/>
<dbReference type="CDD" id="cd07762">
    <property type="entry name" value="CYTH-like_Pase_1"/>
    <property type="match status" value="1"/>
</dbReference>
<organism evidence="2 3">
    <name type="scientific">Falsibacillus pallidus</name>
    <dbReference type="NCBI Taxonomy" id="493781"/>
    <lineage>
        <taxon>Bacteria</taxon>
        <taxon>Bacillati</taxon>
        <taxon>Bacillota</taxon>
        <taxon>Bacilli</taxon>
        <taxon>Bacillales</taxon>
        <taxon>Bacillaceae</taxon>
        <taxon>Falsibacillus</taxon>
    </lineage>
</organism>
<proteinExistence type="predicted"/>
<dbReference type="SMART" id="SM01118">
    <property type="entry name" value="CYTH"/>
    <property type="match status" value="1"/>
</dbReference>
<evidence type="ECO:0000313" key="2">
    <source>
        <dbReference type="EMBL" id="RDI47755.1"/>
    </source>
</evidence>
<keyword evidence="3" id="KW-1185">Reference proteome</keyword>
<dbReference type="OrthoDB" id="384378at2"/>
<dbReference type="InterPro" id="IPR033469">
    <property type="entry name" value="CYTH-like_dom_sf"/>
</dbReference>
<evidence type="ECO:0000313" key="3">
    <source>
        <dbReference type="Proteomes" id="UP000255326"/>
    </source>
</evidence>
<protein>
    <submittedName>
        <fullName evidence="2">Adenylate cyclase</fullName>
    </submittedName>
</protein>
<dbReference type="PROSITE" id="PS51707">
    <property type="entry name" value="CYTH"/>
    <property type="match status" value="1"/>
</dbReference>
<sequence length="192" mass="22347">MSKEIEIEFKNLLSKKEFESLKKSFGIEDRSFTSQVNHYFDSEDFKLKELGSALRIRMKNDKAVLTLKEPAEVGLLETHQPVEAEEVDSYLKGHAFPPGEVVDRLTELSIDMDCLSYFGTLQTNRAEADYKGGLLVLDHSSYLNFEDYEIEYEVKDFQSGKNLFNQLLEEHRIPIRETENKIKRFYLAKFNS</sequence>
<comment type="caution">
    <text evidence="2">The sequence shown here is derived from an EMBL/GenBank/DDBJ whole genome shotgun (WGS) entry which is preliminary data.</text>
</comment>
<reference evidence="2 3" key="1">
    <citation type="submission" date="2018-07" db="EMBL/GenBank/DDBJ databases">
        <title>Genomic Encyclopedia of Type Strains, Phase IV (KMG-IV): sequencing the most valuable type-strain genomes for metagenomic binning, comparative biology and taxonomic classification.</title>
        <authorList>
            <person name="Goeker M."/>
        </authorList>
    </citation>
    <scope>NUCLEOTIDE SEQUENCE [LARGE SCALE GENOMIC DNA]</scope>
    <source>
        <strain evidence="2 3">DSM 25281</strain>
    </source>
</reference>